<dbReference type="SMART" id="SM00091">
    <property type="entry name" value="PAS"/>
    <property type="match status" value="1"/>
</dbReference>
<evidence type="ECO:0000256" key="1">
    <source>
        <dbReference type="ARBA" id="ARBA00000085"/>
    </source>
</evidence>
<feature type="domain" description="PAS" evidence="10">
    <location>
        <begin position="320"/>
        <end position="389"/>
    </location>
</feature>
<feature type="coiled-coil region" evidence="7">
    <location>
        <begin position="434"/>
        <end position="468"/>
    </location>
</feature>
<dbReference type="PANTHER" id="PTHR42878:SF15">
    <property type="entry name" value="BACTERIOPHYTOCHROME"/>
    <property type="match status" value="1"/>
</dbReference>
<dbReference type="InterPro" id="IPR035965">
    <property type="entry name" value="PAS-like_dom_sf"/>
</dbReference>
<proteinExistence type="predicted"/>
<sequence>MQSRLKQSRRGRERFLALLTGILLAAVIGVTVLDTWRDHDAVLQDSDTRSAAELQALESAWSATLRDAANATISAALLLEDPQLLPAHSDEAVLHEQLRRELWDATGAARLLYTDGVGGVLASSADFPVRRRGLRAGTQVGIAVAHLGERELLLGFAEPSAVDGEFVLPLWCEVRGAVPGYVRAELRLPQLAQALGPASSVYRGTTVILDPATGRALLRLPANPRVRELVLARTGPTGSAEVRSAVDGVLRVFSWRVMAGSGLIIARGLDKSALLAPVWTRARSRALVALVLAGGLVLLVVLLARYLRRLDGAMLDAARFERRYATAMEASSIGIVLMDVQGRWLHANPAMCTLLGYSLQELLAMPSELHTPEPVRANRRALLQQLASGTLERIEETRQILRKDGSEAWLHIRASLMREAPDAPPLILSHVEDVTQQRADREALQALNQDLEHRVQQRTRELSIANADLEAFSYSAAHDLRSPLGRLVSYADLLSSELAHAPERTRRWVEAVRRQAQDMNAIIESLLALARISRAELHPVRIGLHEKFTRMVAEWGHGPQAGQEVTWRIGSLPEARGDRALLRTAIANLLDNALKYSSQVAQPVIEIGAFEPAEPGMVGCYVRDNGAGFDMAHAAGLFKPFKRMHTVSEFPGSGIGLAIVHRAITRLGGRVWAEAAVDRGATFFFTLPAA</sequence>
<evidence type="ECO:0000256" key="7">
    <source>
        <dbReference type="SAM" id="Coils"/>
    </source>
</evidence>
<evidence type="ECO:0000256" key="6">
    <source>
        <dbReference type="ARBA" id="ARBA00023136"/>
    </source>
</evidence>
<comment type="caution">
    <text evidence="12">The sequence shown here is derived from an EMBL/GenBank/DDBJ whole genome shotgun (WGS) entry which is preliminary data.</text>
</comment>
<dbReference type="SUPFAM" id="SSF55785">
    <property type="entry name" value="PYP-like sensor domain (PAS domain)"/>
    <property type="match status" value="1"/>
</dbReference>
<evidence type="ECO:0000256" key="4">
    <source>
        <dbReference type="ARBA" id="ARBA00022679"/>
    </source>
</evidence>
<evidence type="ECO:0000259" key="9">
    <source>
        <dbReference type="PROSITE" id="PS50109"/>
    </source>
</evidence>
<dbReference type="Gene3D" id="1.10.287.130">
    <property type="match status" value="1"/>
</dbReference>
<dbReference type="SUPFAM" id="SSF55874">
    <property type="entry name" value="ATPase domain of HSP90 chaperone/DNA topoisomerase II/histidine kinase"/>
    <property type="match status" value="1"/>
</dbReference>
<dbReference type="InterPro" id="IPR036890">
    <property type="entry name" value="HATPase_C_sf"/>
</dbReference>
<keyword evidence="8" id="KW-0812">Transmembrane</keyword>
<dbReference type="InterPro" id="IPR050351">
    <property type="entry name" value="BphY/WalK/GraS-like"/>
</dbReference>
<keyword evidence="5" id="KW-0418">Kinase</keyword>
<keyword evidence="3" id="KW-0597">Phosphoprotein</keyword>
<evidence type="ECO:0000256" key="5">
    <source>
        <dbReference type="ARBA" id="ARBA00022777"/>
    </source>
</evidence>
<dbReference type="Gene3D" id="3.30.450.20">
    <property type="entry name" value="PAS domain"/>
    <property type="match status" value="1"/>
</dbReference>
<dbReference type="EMBL" id="JADDOJ010000003">
    <property type="protein sequence ID" value="MBE7939192.1"/>
    <property type="molecule type" value="Genomic_DNA"/>
</dbReference>
<feature type="domain" description="PAC" evidence="11">
    <location>
        <begin position="394"/>
        <end position="446"/>
    </location>
</feature>
<dbReference type="Proteomes" id="UP000715965">
    <property type="component" value="Unassembled WGS sequence"/>
</dbReference>
<protein>
    <recommendedName>
        <fullName evidence="2">histidine kinase</fullName>
        <ecNumber evidence="2">2.7.13.3</ecNumber>
    </recommendedName>
</protein>
<dbReference type="Pfam" id="PF02518">
    <property type="entry name" value="HATPase_c"/>
    <property type="match status" value="1"/>
</dbReference>
<evidence type="ECO:0000259" key="11">
    <source>
        <dbReference type="PROSITE" id="PS50113"/>
    </source>
</evidence>
<evidence type="ECO:0000256" key="3">
    <source>
        <dbReference type="ARBA" id="ARBA00022553"/>
    </source>
</evidence>
<dbReference type="InterPro" id="IPR013767">
    <property type="entry name" value="PAS_fold"/>
</dbReference>
<reference evidence="12 13" key="1">
    <citation type="submission" date="2020-10" db="EMBL/GenBank/DDBJ databases">
        <title>Draft genome of Ramlibacter aquaticus LMG 30558.</title>
        <authorList>
            <person name="Props R."/>
        </authorList>
    </citation>
    <scope>NUCLEOTIDE SEQUENCE [LARGE SCALE GENOMIC DNA]</scope>
    <source>
        <strain evidence="12 13">LMG 30558</strain>
    </source>
</reference>
<keyword evidence="6 8" id="KW-0472">Membrane</keyword>
<evidence type="ECO:0000313" key="13">
    <source>
        <dbReference type="Proteomes" id="UP000715965"/>
    </source>
</evidence>
<organism evidence="12 13">
    <name type="scientific">Ramlibacter aquaticus</name>
    <dbReference type="NCBI Taxonomy" id="2780094"/>
    <lineage>
        <taxon>Bacteria</taxon>
        <taxon>Pseudomonadati</taxon>
        <taxon>Pseudomonadota</taxon>
        <taxon>Betaproteobacteria</taxon>
        <taxon>Burkholderiales</taxon>
        <taxon>Comamonadaceae</taxon>
        <taxon>Ramlibacter</taxon>
    </lineage>
</organism>
<dbReference type="NCBIfam" id="TIGR00229">
    <property type="entry name" value="sensory_box"/>
    <property type="match status" value="1"/>
</dbReference>
<dbReference type="EC" id="2.7.13.3" evidence="2"/>
<dbReference type="InterPro" id="IPR000700">
    <property type="entry name" value="PAS-assoc_C"/>
</dbReference>
<dbReference type="RefSeq" id="WP_193778744.1">
    <property type="nucleotide sequence ID" value="NZ_JADDOJ010000003.1"/>
</dbReference>
<dbReference type="InterPro" id="IPR003661">
    <property type="entry name" value="HisK_dim/P_dom"/>
</dbReference>
<dbReference type="CDD" id="cd00082">
    <property type="entry name" value="HisKA"/>
    <property type="match status" value="1"/>
</dbReference>
<dbReference type="PANTHER" id="PTHR42878">
    <property type="entry name" value="TWO-COMPONENT HISTIDINE KINASE"/>
    <property type="match status" value="1"/>
</dbReference>
<keyword evidence="13" id="KW-1185">Reference proteome</keyword>
<dbReference type="CDD" id="cd00130">
    <property type="entry name" value="PAS"/>
    <property type="match status" value="1"/>
</dbReference>
<dbReference type="PROSITE" id="PS50109">
    <property type="entry name" value="HIS_KIN"/>
    <property type="match status" value="1"/>
</dbReference>
<dbReference type="PROSITE" id="PS50113">
    <property type="entry name" value="PAC"/>
    <property type="match status" value="1"/>
</dbReference>
<evidence type="ECO:0000256" key="8">
    <source>
        <dbReference type="SAM" id="Phobius"/>
    </source>
</evidence>
<gene>
    <name evidence="12" type="ORF">IM725_01240</name>
</gene>
<dbReference type="Gene3D" id="3.30.565.10">
    <property type="entry name" value="Histidine kinase-like ATPase, C-terminal domain"/>
    <property type="match status" value="1"/>
</dbReference>
<evidence type="ECO:0000259" key="10">
    <source>
        <dbReference type="PROSITE" id="PS50112"/>
    </source>
</evidence>
<dbReference type="InterPro" id="IPR000014">
    <property type="entry name" value="PAS"/>
</dbReference>
<comment type="catalytic activity">
    <reaction evidence="1">
        <text>ATP + protein L-histidine = ADP + protein N-phospho-L-histidine.</text>
        <dbReference type="EC" id="2.7.13.3"/>
    </reaction>
</comment>
<keyword evidence="4" id="KW-0808">Transferase</keyword>
<accession>A0ABR9SA17</accession>
<dbReference type="Pfam" id="PF00512">
    <property type="entry name" value="HisKA"/>
    <property type="match status" value="1"/>
</dbReference>
<feature type="domain" description="Histidine kinase" evidence="9">
    <location>
        <begin position="475"/>
        <end position="690"/>
    </location>
</feature>
<dbReference type="PRINTS" id="PR00344">
    <property type="entry name" value="BCTRLSENSOR"/>
</dbReference>
<keyword evidence="8" id="KW-1133">Transmembrane helix</keyword>
<dbReference type="InterPro" id="IPR005467">
    <property type="entry name" value="His_kinase_dom"/>
</dbReference>
<feature type="transmembrane region" description="Helical" evidence="8">
    <location>
        <begin position="286"/>
        <end position="307"/>
    </location>
</feature>
<dbReference type="InterPro" id="IPR036097">
    <property type="entry name" value="HisK_dim/P_sf"/>
</dbReference>
<dbReference type="SUPFAM" id="SSF47384">
    <property type="entry name" value="Homodimeric domain of signal transducing histidine kinase"/>
    <property type="match status" value="1"/>
</dbReference>
<dbReference type="Pfam" id="PF00989">
    <property type="entry name" value="PAS"/>
    <property type="match status" value="1"/>
</dbReference>
<name>A0ABR9SA17_9BURK</name>
<evidence type="ECO:0000256" key="2">
    <source>
        <dbReference type="ARBA" id="ARBA00012438"/>
    </source>
</evidence>
<dbReference type="PROSITE" id="PS50112">
    <property type="entry name" value="PAS"/>
    <property type="match status" value="1"/>
</dbReference>
<dbReference type="SMART" id="SM00388">
    <property type="entry name" value="HisKA"/>
    <property type="match status" value="1"/>
</dbReference>
<keyword evidence="7" id="KW-0175">Coiled coil</keyword>
<dbReference type="InterPro" id="IPR003594">
    <property type="entry name" value="HATPase_dom"/>
</dbReference>
<evidence type="ECO:0000313" key="12">
    <source>
        <dbReference type="EMBL" id="MBE7939192.1"/>
    </source>
</evidence>
<dbReference type="InterPro" id="IPR004358">
    <property type="entry name" value="Sig_transdc_His_kin-like_C"/>
</dbReference>
<dbReference type="SMART" id="SM00387">
    <property type="entry name" value="HATPase_c"/>
    <property type="match status" value="1"/>
</dbReference>